<evidence type="ECO:0000259" key="3">
    <source>
        <dbReference type="Pfam" id="PF00808"/>
    </source>
</evidence>
<dbReference type="CDD" id="cd22929">
    <property type="entry name" value="HFD_POLE4-like"/>
    <property type="match status" value="1"/>
</dbReference>
<evidence type="ECO:0000313" key="4">
    <source>
        <dbReference type="EMBL" id="CAF0843723.1"/>
    </source>
</evidence>
<dbReference type="AlphaFoldDB" id="A0A813VUE6"/>
<dbReference type="Proteomes" id="UP000663829">
    <property type="component" value="Unassembled WGS sequence"/>
</dbReference>
<dbReference type="Proteomes" id="UP000682733">
    <property type="component" value="Unassembled WGS sequence"/>
</dbReference>
<keyword evidence="2" id="KW-0539">Nucleus</keyword>
<dbReference type="InterPro" id="IPR050568">
    <property type="entry name" value="Transcr_DNA_Rep_Reg"/>
</dbReference>
<dbReference type="Gene3D" id="1.10.20.10">
    <property type="entry name" value="Histone, subunit A"/>
    <property type="match status" value="1"/>
</dbReference>
<dbReference type="EMBL" id="CAJOBC010000837">
    <property type="protein sequence ID" value="CAF3631113.1"/>
    <property type="molecule type" value="Genomic_DNA"/>
</dbReference>
<name>A0A813VUE6_9BILA</name>
<protein>
    <recommendedName>
        <fullName evidence="3">Transcription factor CBF/NF-Y/archaeal histone domain-containing protein</fullName>
    </recommendedName>
</protein>
<dbReference type="PANTHER" id="PTHR10252">
    <property type="entry name" value="HISTONE-LIKE TRANSCRIPTION FACTOR CCAAT-RELATED"/>
    <property type="match status" value="1"/>
</dbReference>
<organism evidence="4 8">
    <name type="scientific">Didymodactylos carnosus</name>
    <dbReference type="NCBI Taxonomy" id="1234261"/>
    <lineage>
        <taxon>Eukaryota</taxon>
        <taxon>Metazoa</taxon>
        <taxon>Spiralia</taxon>
        <taxon>Gnathifera</taxon>
        <taxon>Rotifera</taxon>
        <taxon>Eurotatoria</taxon>
        <taxon>Bdelloidea</taxon>
        <taxon>Philodinida</taxon>
        <taxon>Philodinidae</taxon>
        <taxon>Didymodactylos</taxon>
    </lineage>
</organism>
<dbReference type="InterPro" id="IPR009072">
    <property type="entry name" value="Histone-fold"/>
</dbReference>
<dbReference type="EMBL" id="CAJOBA010036280">
    <property type="protein sequence ID" value="CAF4019994.1"/>
    <property type="molecule type" value="Genomic_DNA"/>
</dbReference>
<evidence type="ECO:0000313" key="7">
    <source>
        <dbReference type="EMBL" id="CAF4019994.1"/>
    </source>
</evidence>
<evidence type="ECO:0000256" key="2">
    <source>
        <dbReference type="ARBA" id="ARBA00023242"/>
    </source>
</evidence>
<dbReference type="InterPro" id="IPR003958">
    <property type="entry name" value="CBFA_NFYB_domain"/>
</dbReference>
<dbReference type="GO" id="GO:0006261">
    <property type="term" value="P:DNA-templated DNA replication"/>
    <property type="evidence" value="ECO:0007669"/>
    <property type="project" value="TreeGrafter"/>
</dbReference>
<accession>A0A813VUE6</accession>
<comment type="subcellular location">
    <subcellularLocation>
        <location evidence="1">Nucleus</location>
    </subcellularLocation>
</comment>
<dbReference type="EMBL" id="CAJNOQ010000838">
    <property type="protein sequence ID" value="CAF0843723.1"/>
    <property type="molecule type" value="Genomic_DNA"/>
</dbReference>
<proteinExistence type="predicted"/>
<sequence>MESSITADSLNRNDDQLRDIEEKTLEILLVDKEPEKEQEQEEKTTTVNHKYQLPLSKVKAIAKLDPDMNMISQESVLVLTHATEHFIRLLTNNSYTSMKHCGGKKLDRVHVFSVINNMPLYEFLDGVFDN</sequence>
<dbReference type="GO" id="GO:0008622">
    <property type="term" value="C:epsilon DNA polymerase complex"/>
    <property type="evidence" value="ECO:0007669"/>
    <property type="project" value="TreeGrafter"/>
</dbReference>
<reference evidence="4" key="1">
    <citation type="submission" date="2021-02" db="EMBL/GenBank/DDBJ databases">
        <authorList>
            <person name="Nowell W R."/>
        </authorList>
    </citation>
    <scope>NUCLEOTIDE SEQUENCE</scope>
</reference>
<evidence type="ECO:0000313" key="8">
    <source>
        <dbReference type="Proteomes" id="UP000663829"/>
    </source>
</evidence>
<evidence type="ECO:0000313" key="6">
    <source>
        <dbReference type="EMBL" id="CAF3631113.1"/>
    </source>
</evidence>
<comment type="caution">
    <text evidence="4">The sequence shown here is derived from an EMBL/GenBank/DDBJ whole genome shotgun (WGS) entry which is preliminary data.</text>
</comment>
<dbReference type="Proteomes" id="UP000681722">
    <property type="component" value="Unassembled WGS sequence"/>
</dbReference>
<dbReference type="PANTHER" id="PTHR10252:SF79">
    <property type="entry name" value="DNA POLYMERASE EPSILON SUBUNIT 4"/>
    <property type="match status" value="1"/>
</dbReference>
<keyword evidence="8" id="KW-1185">Reference proteome</keyword>
<dbReference type="GO" id="GO:0046982">
    <property type="term" value="F:protein heterodimerization activity"/>
    <property type="evidence" value="ECO:0007669"/>
    <property type="project" value="InterPro"/>
</dbReference>
<gene>
    <name evidence="4" type="ORF">GPM918_LOCUS5700</name>
    <name evidence="5" type="ORF">OVA965_LOCUS24454</name>
    <name evidence="6" type="ORF">SRO942_LOCUS5698</name>
    <name evidence="7" type="ORF">TMI583_LOCUS25173</name>
</gene>
<dbReference type="Proteomes" id="UP000677228">
    <property type="component" value="Unassembled WGS sequence"/>
</dbReference>
<evidence type="ECO:0000313" key="5">
    <source>
        <dbReference type="EMBL" id="CAF1211161.1"/>
    </source>
</evidence>
<dbReference type="Pfam" id="PF00808">
    <property type="entry name" value="CBFD_NFYB_HMF"/>
    <property type="match status" value="1"/>
</dbReference>
<dbReference type="OrthoDB" id="636685at2759"/>
<feature type="domain" description="Transcription factor CBF/NF-Y/archaeal histone" evidence="3">
    <location>
        <begin position="52"/>
        <end position="113"/>
    </location>
</feature>
<evidence type="ECO:0000256" key="1">
    <source>
        <dbReference type="ARBA" id="ARBA00004123"/>
    </source>
</evidence>
<dbReference type="EMBL" id="CAJNOK010014747">
    <property type="protein sequence ID" value="CAF1211161.1"/>
    <property type="molecule type" value="Genomic_DNA"/>
</dbReference>
<dbReference type="SUPFAM" id="SSF47113">
    <property type="entry name" value="Histone-fold"/>
    <property type="match status" value="1"/>
</dbReference>